<reference evidence="2" key="2">
    <citation type="submission" date="2021-10" db="EMBL/GenBank/DDBJ databases">
        <title>Phylogenomics reveals ancestral predisposition of the termite-cultivated fungus Termitomyces towards a domesticated lifestyle.</title>
        <authorList>
            <person name="Auxier B."/>
            <person name="Grum-Grzhimaylo A."/>
            <person name="Cardenas M.E."/>
            <person name="Lodge J.D."/>
            <person name="Laessoe T."/>
            <person name="Pedersen O."/>
            <person name="Smith M.E."/>
            <person name="Kuyper T.W."/>
            <person name="Franco-Molano E.A."/>
            <person name="Baroni T.J."/>
            <person name="Aanen D.K."/>
        </authorList>
    </citation>
    <scope>NUCLEOTIDE SEQUENCE</scope>
    <source>
        <strain evidence="2">AP01</strain>
        <tissue evidence="2">Mycelium</tissue>
    </source>
</reference>
<dbReference type="AlphaFoldDB" id="A0A9P7KBV1"/>
<feature type="compositionally biased region" description="Basic and acidic residues" evidence="1">
    <location>
        <begin position="34"/>
        <end position="43"/>
    </location>
</feature>
<name>A0A9P7KBV1_9AGAR</name>
<organism evidence="2 3">
    <name type="scientific">Asterophora parasitica</name>
    <dbReference type="NCBI Taxonomy" id="117018"/>
    <lineage>
        <taxon>Eukaryota</taxon>
        <taxon>Fungi</taxon>
        <taxon>Dikarya</taxon>
        <taxon>Basidiomycota</taxon>
        <taxon>Agaricomycotina</taxon>
        <taxon>Agaricomycetes</taxon>
        <taxon>Agaricomycetidae</taxon>
        <taxon>Agaricales</taxon>
        <taxon>Tricholomatineae</taxon>
        <taxon>Lyophyllaceae</taxon>
        <taxon>Asterophora</taxon>
    </lineage>
</organism>
<protein>
    <submittedName>
        <fullName evidence="2">Uncharacterized protein</fullName>
    </submittedName>
</protein>
<evidence type="ECO:0000313" key="3">
    <source>
        <dbReference type="Proteomes" id="UP000775547"/>
    </source>
</evidence>
<sequence length="134" mass="15059">MTQSLQYSNYGGGVSGTTYLLTSSPVKNTFQLEQESHDGHFDGPGRPPPTLAGDKYWAEEERDSLPRLPPIRPNRRRGQDVELGGMDLMTEDNLSKHNVRPSNVNHMVHNFTSPIDLAYASAQQHHPKLTLNRH</sequence>
<accession>A0A9P7KBV1</accession>
<proteinExistence type="predicted"/>
<evidence type="ECO:0000313" key="2">
    <source>
        <dbReference type="EMBL" id="KAG5642211.1"/>
    </source>
</evidence>
<feature type="compositionally biased region" description="Basic and acidic residues" evidence="1">
    <location>
        <begin position="56"/>
        <end position="65"/>
    </location>
</feature>
<keyword evidence="3" id="KW-1185">Reference proteome</keyword>
<feature type="region of interest" description="Disordered" evidence="1">
    <location>
        <begin position="29"/>
        <end position="82"/>
    </location>
</feature>
<comment type="caution">
    <text evidence="2">The sequence shown here is derived from an EMBL/GenBank/DDBJ whole genome shotgun (WGS) entry which is preliminary data.</text>
</comment>
<dbReference type="Proteomes" id="UP000775547">
    <property type="component" value="Unassembled WGS sequence"/>
</dbReference>
<gene>
    <name evidence="2" type="ORF">DXG03_003403</name>
</gene>
<reference evidence="2" key="1">
    <citation type="submission" date="2020-07" db="EMBL/GenBank/DDBJ databases">
        <authorList>
            <person name="Nieuwenhuis M."/>
            <person name="Van De Peppel L.J.J."/>
        </authorList>
    </citation>
    <scope>NUCLEOTIDE SEQUENCE</scope>
    <source>
        <strain evidence="2">AP01</strain>
        <tissue evidence="2">Mycelium</tissue>
    </source>
</reference>
<dbReference type="EMBL" id="JABCKV010000206">
    <property type="protein sequence ID" value="KAG5642211.1"/>
    <property type="molecule type" value="Genomic_DNA"/>
</dbReference>
<evidence type="ECO:0000256" key="1">
    <source>
        <dbReference type="SAM" id="MobiDB-lite"/>
    </source>
</evidence>
<dbReference type="OrthoDB" id="2384193at2759"/>